<dbReference type="Pfam" id="PF01037">
    <property type="entry name" value="AsnC_trans_reg"/>
    <property type="match status" value="1"/>
</dbReference>
<dbReference type="InterPro" id="IPR036388">
    <property type="entry name" value="WH-like_DNA-bd_sf"/>
</dbReference>
<dbReference type="InterPro" id="IPR019887">
    <property type="entry name" value="Tscrpt_reg_AsnC/Lrp_C"/>
</dbReference>
<dbReference type="Gene3D" id="3.30.70.920">
    <property type="match status" value="1"/>
</dbReference>
<dbReference type="AlphaFoldDB" id="A0A6I3KTV0"/>
<dbReference type="PRINTS" id="PR00033">
    <property type="entry name" value="HTHASNC"/>
</dbReference>
<evidence type="ECO:0000313" key="6">
    <source>
        <dbReference type="Proteomes" id="UP000432464"/>
    </source>
</evidence>
<evidence type="ECO:0000256" key="3">
    <source>
        <dbReference type="ARBA" id="ARBA00023163"/>
    </source>
</evidence>
<feature type="domain" description="HTH asnC-type" evidence="4">
    <location>
        <begin position="187"/>
        <end position="247"/>
    </location>
</feature>
<keyword evidence="6" id="KW-1185">Reference proteome</keyword>
<dbReference type="PANTHER" id="PTHR30154">
    <property type="entry name" value="LEUCINE-RESPONSIVE REGULATORY PROTEIN"/>
    <property type="match status" value="1"/>
</dbReference>
<organism evidence="5 6">
    <name type="scientific">Nocardia aurantiaca</name>
    <dbReference type="NCBI Taxonomy" id="2675850"/>
    <lineage>
        <taxon>Bacteria</taxon>
        <taxon>Bacillati</taxon>
        <taxon>Actinomycetota</taxon>
        <taxon>Actinomycetes</taxon>
        <taxon>Mycobacteriales</taxon>
        <taxon>Nocardiaceae</taxon>
        <taxon>Nocardia</taxon>
    </lineage>
</organism>
<dbReference type="PANTHER" id="PTHR30154:SF34">
    <property type="entry name" value="TRANSCRIPTIONAL REGULATOR AZLB"/>
    <property type="match status" value="1"/>
</dbReference>
<dbReference type="InterPro" id="IPR019888">
    <property type="entry name" value="Tscrpt_reg_AsnC-like"/>
</dbReference>
<proteinExistence type="predicted"/>
<dbReference type="Pfam" id="PF13404">
    <property type="entry name" value="HTH_AsnC-type"/>
    <property type="match status" value="2"/>
</dbReference>
<dbReference type="Gene3D" id="1.10.10.10">
    <property type="entry name" value="Winged helix-like DNA-binding domain superfamily/Winged helix DNA-binding domain"/>
    <property type="match status" value="2"/>
</dbReference>
<accession>A0A6I3KTV0</accession>
<dbReference type="GO" id="GO:0043565">
    <property type="term" value="F:sequence-specific DNA binding"/>
    <property type="evidence" value="ECO:0007669"/>
    <property type="project" value="InterPro"/>
</dbReference>
<evidence type="ECO:0000313" key="5">
    <source>
        <dbReference type="EMBL" id="MTE11855.1"/>
    </source>
</evidence>
<dbReference type="InterPro" id="IPR036390">
    <property type="entry name" value="WH_DNA-bd_sf"/>
</dbReference>
<dbReference type="SUPFAM" id="SSF54909">
    <property type="entry name" value="Dimeric alpha+beta barrel"/>
    <property type="match status" value="1"/>
</dbReference>
<dbReference type="SUPFAM" id="SSF46785">
    <property type="entry name" value="Winged helix' DNA-binding domain"/>
    <property type="match status" value="1"/>
</dbReference>
<comment type="caution">
    <text evidence="5">The sequence shown here is derived from an EMBL/GenBank/DDBJ whole genome shotgun (WGS) entry which is preliminary data.</text>
</comment>
<dbReference type="SMART" id="SM00344">
    <property type="entry name" value="HTH_ASNC"/>
    <property type="match status" value="2"/>
</dbReference>
<name>A0A6I3KTV0_9NOCA</name>
<protein>
    <submittedName>
        <fullName evidence="5">AsnC family transcriptional regulator</fullName>
    </submittedName>
</protein>
<dbReference type="GO" id="GO:0005829">
    <property type="term" value="C:cytosol"/>
    <property type="evidence" value="ECO:0007669"/>
    <property type="project" value="TreeGrafter"/>
</dbReference>
<evidence type="ECO:0000259" key="4">
    <source>
        <dbReference type="PROSITE" id="PS50956"/>
    </source>
</evidence>
<dbReference type="Proteomes" id="UP000432464">
    <property type="component" value="Unassembled WGS sequence"/>
</dbReference>
<keyword evidence="2" id="KW-0238">DNA-binding</keyword>
<evidence type="ECO:0000256" key="1">
    <source>
        <dbReference type="ARBA" id="ARBA00023015"/>
    </source>
</evidence>
<keyword evidence="1" id="KW-0805">Transcription regulation</keyword>
<sequence length="348" mass="37366">MESGTDNGLLPGSSISEPDLALIDALQSAPRAPWSHIGRAIGVDATTAARRWERLRADGSAWLTAYASARLATIGFVEIRCRPRFIDAVSAAAVELPWVIGVEETAGDFDLLISAGAADLPTLGRWVRDDIGGLRGIRSARMRVGITLFGEGGDWRMRALPPAQRAELSTPRASSRTAYGARGLTRLSPVDQALVTALHADARMSYTELGAAAGVSEHTARRRVDRLLREGDVVIRCDFAYSLAGLSTLVVYGMQVPQAQLASTGSALARLAQVRLCSAVSGRHSLMTHVLLHGLSGIGPFEKMLADRFPALEIKDRAVVLRTPKRVGWLLDERGRAVGRIPLGPLRP</sequence>
<dbReference type="PROSITE" id="PS50956">
    <property type="entry name" value="HTH_ASNC_2"/>
    <property type="match status" value="1"/>
</dbReference>
<keyword evidence="3" id="KW-0804">Transcription</keyword>
<dbReference type="EMBL" id="WMBB01000002">
    <property type="protein sequence ID" value="MTE11855.1"/>
    <property type="molecule type" value="Genomic_DNA"/>
</dbReference>
<dbReference type="GO" id="GO:0043200">
    <property type="term" value="P:response to amino acid"/>
    <property type="evidence" value="ECO:0007669"/>
    <property type="project" value="TreeGrafter"/>
</dbReference>
<gene>
    <name evidence="5" type="ORF">GLP40_03510</name>
</gene>
<dbReference type="InterPro" id="IPR000485">
    <property type="entry name" value="AsnC-type_HTH_dom"/>
</dbReference>
<evidence type="ECO:0000256" key="2">
    <source>
        <dbReference type="ARBA" id="ARBA00023125"/>
    </source>
</evidence>
<reference evidence="5 6" key="1">
    <citation type="submission" date="2019-11" db="EMBL/GenBank/DDBJ databases">
        <title>Nocardia sp. nov. CT2-14 isolated from soil.</title>
        <authorList>
            <person name="Kanchanasin P."/>
            <person name="Tanasupawat S."/>
            <person name="Yuki M."/>
            <person name="Kudo T."/>
        </authorList>
    </citation>
    <scope>NUCLEOTIDE SEQUENCE [LARGE SCALE GENOMIC DNA]</scope>
    <source>
        <strain evidence="5 6">CT2-14</strain>
    </source>
</reference>
<dbReference type="InterPro" id="IPR011008">
    <property type="entry name" value="Dimeric_a/b-barrel"/>
</dbReference>